<dbReference type="Pfam" id="PF13793">
    <property type="entry name" value="Pribosyltran_N"/>
    <property type="match status" value="1"/>
</dbReference>
<dbReference type="GO" id="GO:0004749">
    <property type="term" value="F:ribose phosphate diphosphokinase activity"/>
    <property type="evidence" value="ECO:0007669"/>
    <property type="project" value="UniProtKB-EC"/>
</dbReference>
<accession>A0A0P7DWP3</accession>
<dbReference type="InterPro" id="IPR005946">
    <property type="entry name" value="Rib-P_diPkinase"/>
</dbReference>
<proteinExistence type="inferred from homology"/>
<comment type="caution">
    <text evidence="5">The sequence shown here is derived from an EMBL/GenBank/DDBJ whole genome shotgun (WGS) entry which is preliminary data.</text>
</comment>
<dbReference type="STRING" id="570156.AOG27_19985"/>
<dbReference type="GO" id="GO:0005737">
    <property type="term" value="C:cytoplasm"/>
    <property type="evidence" value="ECO:0007669"/>
    <property type="project" value="TreeGrafter"/>
</dbReference>
<keyword evidence="8" id="KW-1185">Reference proteome</keyword>
<organism evidence="5 7">
    <name type="scientific">Pseudoalteromonas lipolytica</name>
    <dbReference type="NCBI Taxonomy" id="570156"/>
    <lineage>
        <taxon>Bacteria</taxon>
        <taxon>Pseudomonadati</taxon>
        <taxon>Pseudomonadota</taxon>
        <taxon>Gammaproteobacteria</taxon>
        <taxon>Alteromonadales</taxon>
        <taxon>Pseudoalteromonadaceae</taxon>
        <taxon>Pseudoalteromonas</taxon>
    </lineage>
</organism>
<name>A0A0P7DWP3_9GAMM</name>
<keyword evidence="1 2" id="KW-0545">Nucleotide biosynthesis</keyword>
<dbReference type="GO" id="GO:0006015">
    <property type="term" value="P:5-phosphoribose 1-diphosphate biosynthetic process"/>
    <property type="evidence" value="ECO:0007669"/>
    <property type="project" value="TreeGrafter"/>
</dbReference>
<evidence type="ECO:0000259" key="4">
    <source>
        <dbReference type="Pfam" id="PF13793"/>
    </source>
</evidence>
<dbReference type="GO" id="GO:0006164">
    <property type="term" value="P:purine nucleotide biosynthetic process"/>
    <property type="evidence" value="ECO:0007669"/>
    <property type="project" value="TreeGrafter"/>
</dbReference>
<dbReference type="EMBL" id="LJTC01000018">
    <property type="protein sequence ID" value="KPM77750.1"/>
    <property type="molecule type" value="Genomic_DNA"/>
</dbReference>
<dbReference type="RefSeq" id="WP_054554760.1">
    <property type="nucleotide sequence ID" value="NZ_JAQPZS010000024.1"/>
</dbReference>
<keyword evidence="6" id="KW-0808">Transferase</keyword>
<keyword evidence="5" id="KW-0418">Kinase</keyword>
<evidence type="ECO:0000313" key="6">
    <source>
        <dbReference type="EMBL" id="MEJ6498103.1"/>
    </source>
</evidence>
<dbReference type="EMBL" id="JAQPZS010000024">
    <property type="protein sequence ID" value="MEJ6498103.1"/>
    <property type="molecule type" value="Genomic_DNA"/>
</dbReference>
<dbReference type="PANTHER" id="PTHR10210:SF41">
    <property type="entry name" value="RIBOSE-PHOSPHATE PYROPHOSPHOKINASE 1, CHLOROPLASTIC"/>
    <property type="match status" value="1"/>
</dbReference>
<dbReference type="InterPro" id="IPR029099">
    <property type="entry name" value="Pribosyltran_N"/>
</dbReference>
<dbReference type="PATRIC" id="fig|570156.3.peg.1920"/>
<dbReference type="Proteomes" id="UP001377972">
    <property type="component" value="Unassembled WGS sequence"/>
</dbReference>
<protein>
    <submittedName>
        <fullName evidence="6">Ribose-phosphate diphosphokinase</fullName>
        <ecNumber evidence="6">2.7.6.1</ecNumber>
    </submittedName>
    <submittedName>
        <fullName evidence="5">Ribose-phosphate pyrophosphokinase</fullName>
    </submittedName>
</protein>
<dbReference type="Pfam" id="PF00156">
    <property type="entry name" value="Pribosyltran"/>
    <property type="match status" value="1"/>
</dbReference>
<dbReference type="SUPFAM" id="SSF53271">
    <property type="entry name" value="PRTase-like"/>
    <property type="match status" value="1"/>
</dbReference>
<dbReference type="OrthoDB" id="324294at2"/>
<evidence type="ECO:0000256" key="1">
    <source>
        <dbReference type="ARBA" id="ARBA00022727"/>
    </source>
</evidence>
<dbReference type="InterPro" id="IPR029057">
    <property type="entry name" value="PRTase-like"/>
</dbReference>
<gene>
    <name evidence="6" type="primary">prs</name>
    <name evidence="5" type="ORF">AOG27_19985</name>
    <name evidence="6" type="ORF">PQI24_18880</name>
</gene>
<dbReference type="GO" id="GO:0016301">
    <property type="term" value="F:kinase activity"/>
    <property type="evidence" value="ECO:0007669"/>
    <property type="project" value="UniProtKB-KW"/>
</dbReference>
<dbReference type="Proteomes" id="UP000050378">
    <property type="component" value="Unassembled WGS sequence"/>
</dbReference>
<evidence type="ECO:0000259" key="3">
    <source>
        <dbReference type="Pfam" id="PF00156"/>
    </source>
</evidence>
<reference evidence="6 8" key="2">
    <citation type="submission" date="2023-01" db="EMBL/GenBank/DDBJ databases">
        <title>Trichodesmium-associated heterotrophic epibiont bacteria.</title>
        <authorList>
            <person name="Cleveland C.S."/>
            <person name="Webb E.A."/>
        </authorList>
    </citation>
    <scope>NUCLEOTIDE SEQUENCE [LARGE SCALE GENOMIC DNA]</scope>
    <source>
        <strain evidence="6 8">USCH2</strain>
    </source>
</reference>
<dbReference type="SMART" id="SM01400">
    <property type="entry name" value="Pribosyltran_N"/>
    <property type="match status" value="1"/>
</dbReference>
<evidence type="ECO:0000313" key="5">
    <source>
        <dbReference type="EMBL" id="KPM77750.1"/>
    </source>
</evidence>
<feature type="domain" description="Phosphoribosyltransferase" evidence="3">
    <location>
        <begin position="142"/>
        <end position="238"/>
    </location>
</feature>
<evidence type="ECO:0000256" key="2">
    <source>
        <dbReference type="RuleBase" id="RU004324"/>
    </source>
</evidence>
<dbReference type="Gene3D" id="3.40.50.2020">
    <property type="match status" value="2"/>
</dbReference>
<dbReference type="GO" id="GO:0002189">
    <property type="term" value="C:ribose phosphate diphosphokinase complex"/>
    <property type="evidence" value="ECO:0007669"/>
    <property type="project" value="TreeGrafter"/>
</dbReference>
<dbReference type="InterPro" id="IPR000836">
    <property type="entry name" value="PRTase_dom"/>
</dbReference>
<dbReference type="GO" id="GO:0000287">
    <property type="term" value="F:magnesium ion binding"/>
    <property type="evidence" value="ECO:0007669"/>
    <property type="project" value="InterPro"/>
</dbReference>
<dbReference type="EC" id="2.7.6.1" evidence="6"/>
<feature type="domain" description="Ribose-phosphate pyrophosphokinase N-terminal" evidence="4">
    <location>
        <begin position="14"/>
        <end position="109"/>
    </location>
</feature>
<dbReference type="NCBIfam" id="TIGR01251">
    <property type="entry name" value="ribP_PPkin"/>
    <property type="match status" value="1"/>
</dbReference>
<reference evidence="5 7" key="1">
    <citation type="submission" date="2015-09" db="EMBL/GenBank/DDBJ databases">
        <title>Draft Genome Sequence of Pseudoalteromonas lipolytica UCD-48B.</title>
        <authorList>
            <person name="Krusor M."/>
            <person name="Coil D.A."/>
            <person name="Lang J.M."/>
            <person name="Eisen J.A."/>
            <person name="Alexiev A."/>
        </authorList>
    </citation>
    <scope>NUCLEOTIDE SEQUENCE [LARGE SCALE GENOMIC DNA]</scope>
    <source>
        <strain evidence="5 7">UCD-48B</strain>
    </source>
</reference>
<dbReference type="CDD" id="cd06223">
    <property type="entry name" value="PRTases_typeI"/>
    <property type="match status" value="1"/>
</dbReference>
<sequence length="284" mass="31654">MNIYSYNSTGTKTLIPFEYFTFSGGEEHIRLSHELLSDSVKVEIFDRLTDSSKIMRLMIAVDSLKRVISAYTPIELVIPYFPYARQDRVCVTGEAFGARVMANFINNLGFSKVTIWDAHSDVSPALLDRVENIEQVTILQKCAKLSNLLANGDITLISPDAGASKKTLKISQQFNGVPDIIQANKVRNLKTGEITKTEILGNVKGKHVLIVDDICDGGRTFVELAKELKAEGSLSITLFITHGIFSKGLEVFNGLIEHIYTTDSFKPAHEFIENENINLHIIEM</sequence>
<dbReference type="PANTHER" id="PTHR10210">
    <property type="entry name" value="RIBOSE-PHOSPHATE DIPHOSPHOKINASE FAMILY MEMBER"/>
    <property type="match status" value="1"/>
</dbReference>
<dbReference type="AlphaFoldDB" id="A0A0P7DWP3"/>
<comment type="similarity">
    <text evidence="2">Belongs to the ribose-phosphate pyrophosphokinase family.</text>
</comment>
<evidence type="ECO:0000313" key="7">
    <source>
        <dbReference type="Proteomes" id="UP000050378"/>
    </source>
</evidence>
<evidence type="ECO:0000313" key="8">
    <source>
        <dbReference type="Proteomes" id="UP001377972"/>
    </source>
</evidence>